<evidence type="ECO:0000313" key="3">
    <source>
        <dbReference type="Proteomes" id="UP000293613"/>
    </source>
</evidence>
<dbReference type="RefSeq" id="WP_130077141.1">
    <property type="nucleotide sequence ID" value="NZ_RSCO01000011.1"/>
</dbReference>
<dbReference type="AlphaFoldDB" id="A0A8B3RJF7"/>
<organism evidence="2 3">
    <name type="scientific">Bifidobacterium animalis subsp. lactis</name>
    <name type="common">Bifidobacterium lactis</name>
    <dbReference type="NCBI Taxonomy" id="302911"/>
    <lineage>
        <taxon>Bacteria</taxon>
        <taxon>Bacillati</taxon>
        <taxon>Actinomycetota</taxon>
        <taxon>Actinomycetes</taxon>
        <taxon>Bifidobacteriales</taxon>
        <taxon>Bifidobacteriaceae</taxon>
        <taxon>Bifidobacterium</taxon>
    </lineage>
</organism>
<dbReference type="EMBL" id="RSCO01000011">
    <property type="protein sequence ID" value="RYM96724.1"/>
    <property type="molecule type" value="Genomic_DNA"/>
</dbReference>
<evidence type="ECO:0000313" key="2">
    <source>
        <dbReference type="EMBL" id="RYM96724.1"/>
    </source>
</evidence>
<evidence type="ECO:0000256" key="1">
    <source>
        <dbReference type="SAM" id="Phobius"/>
    </source>
</evidence>
<keyword evidence="1" id="KW-0472">Membrane</keyword>
<dbReference type="InterPro" id="IPR048136">
    <property type="entry name" value="STM3941-like"/>
</dbReference>
<dbReference type="NCBIfam" id="NF041635">
    <property type="entry name" value="STM3941_fam"/>
    <property type="match status" value="1"/>
</dbReference>
<reference evidence="2 3" key="1">
    <citation type="journal article" date="2019" name="Appl. Environ. Microbiol.">
        <title>Dissecting the evolutionary development of the Bifidobacterium animalis species through comparative genomics analyses.</title>
        <authorList>
            <person name="Lugli G.A."/>
            <person name="Mancino W."/>
            <person name="Milani C."/>
            <person name="Duranti S."/>
            <person name="Mancabelli L."/>
            <person name="Napoli S."/>
            <person name="Mangifesta M."/>
            <person name="Viappiani A."/>
            <person name="Anzalone R."/>
            <person name="Longhi G."/>
            <person name="van Sinderen D."/>
            <person name="Ventura M."/>
            <person name="Turroni F."/>
        </authorList>
    </citation>
    <scope>NUCLEOTIDE SEQUENCE [LARGE SCALE GENOMIC DNA]</scope>
    <source>
        <strain evidence="2 3">2011B</strain>
    </source>
</reference>
<keyword evidence="1" id="KW-1133">Transmembrane helix</keyword>
<name>A0A8B3RJF7_BIFAN</name>
<feature type="transmembrane region" description="Helical" evidence="1">
    <location>
        <begin position="41"/>
        <end position="62"/>
    </location>
</feature>
<accession>A0A8B3RJF7</accession>
<keyword evidence="1" id="KW-0812">Transmembrane</keyword>
<proteinExistence type="predicted"/>
<gene>
    <name evidence="2" type="ORF">PG2011B_0206</name>
</gene>
<protein>
    <submittedName>
        <fullName evidence="2">Uncharacterized protein</fullName>
    </submittedName>
</protein>
<feature type="transmembrane region" description="Helical" evidence="1">
    <location>
        <begin position="15"/>
        <end position="35"/>
    </location>
</feature>
<dbReference type="Proteomes" id="UP000293613">
    <property type="component" value="Unassembled WGS sequence"/>
</dbReference>
<sequence>MGTEYVVYQSKWKQFGLSLLGVLMTLASLFVLVGGLVEPQYVVVLVGLIGLLFFGFCTVVIIRQLFVGKQLVVLTDEGFFDYTSATATRDLLIPWDQIEKIENKSLAGQTFVSIYLRDPEELFSGLSTFQKKAIAANKRMGFGDININLQNAKQCTDAQLIVRMDAYLADRS</sequence>
<comment type="caution">
    <text evidence="2">The sequence shown here is derived from an EMBL/GenBank/DDBJ whole genome shotgun (WGS) entry which is preliminary data.</text>
</comment>